<dbReference type="SUPFAM" id="SSF52210">
    <property type="entry name" value="Succinyl-CoA synthetase domains"/>
    <property type="match status" value="2"/>
</dbReference>
<evidence type="ECO:0000256" key="3">
    <source>
        <dbReference type="ARBA" id="ARBA00022741"/>
    </source>
</evidence>
<evidence type="ECO:0000313" key="9">
    <source>
        <dbReference type="Proteomes" id="UP000198925"/>
    </source>
</evidence>
<dbReference type="InterPro" id="IPR003781">
    <property type="entry name" value="CoA-bd"/>
</dbReference>
<dbReference type="GO" id="GO:0006099">
    <property type="term" value="P:tricarboxylic acid cycle"/>
    <property type="evidence" value="ECO:0007669"/>
    <property type="project" value="UniProtKB-KW"/>
</dbReference>
<keyword evidence="8" id="KW-0808">Transferase</keyword>
<dbReference type="AlphaFoldDB" id="A0A1G7AZI6"/>
<keyword evidence="1" id="KW-0816">Tricarboxylic acid cycle</keyword>
<dbReference type="Gene3D" id="3.30.470.20">
    <property type="entry name" value="ATP-grasp fold, B domain"/>
    <property type="match status" value="1"/>
</dbReference>
<dbReference type="FunFam" id="3.30.1490.20:FF:000020">
    <property type="entry name" value="Protein lysine acetyltransferase"/>
    <property type="match status" value="1"/>
</dbReference>
<evidence type="ECO:0000256" key="6">
    <source>
        <dbReference type="PROSITE-ProRule" id="PRU00409"/>
    </source>
</evidence>
<evidence type="ECO:0000256" key="1">
    <source>
        <dbReference type="ARBA" id="ARBA00022532"/>
    </source>
</evidence>
<dbReference type="Pfam" id="PF13380">
    <property type="entry name" value="CoA_binding_2"/>
    <property type="match status" value="1"/>
</dbReference>
<gene>
    <name evidence="8" type="ORF">SAMN04487779_102233</name>
</gene>
<comment type="similarity">
    <text evidence="5">In the N-terminal section; belongs to the acetate CoA ligase alpha subunit family.</text>
</comment>
<dbReference type="SUPFAM" id="SSF56059">
    <property type="entry name" value="Glutathione synthetase ATP-binding domain-like"/>
    <property type="match status" value="1"/>
</dbReference>
<dbReference type="InterPro" id="IPR032875">
    <property type="entry name" value="Succ_CoA_lig_flav_dom"/>
</dbReference>
<dbReference type="Proteomes" id="UP000198925">
    <property type="component" value="Unassembled WGS sequence"/>
</dbReference>
<name>A0A1G7AZI6_9PROT</name>
<dbReference type="Pfam" id="PF13549">
    <property type="entry name" value="ATP-grasp_5"/>
    <property type="match status" value="1"/>
</dbReference>
<dbReference type="InterPro" id="IPR051538">
    <property type="entry name" value="Acyl-CoA_Synth/Transferase"/>
</dbReference>
<accession>A0A1G7AZI6</accession>
<dbReference type="InterPro" id="IPR013815">
    <property type="entry name" value="ATP_grasp_subdomain_1"/>
</dbReference>
<organism evidence="8 9">
    <name type="scientific">Belnapia rosea</name>
    <dbReference type="NCBI Taxonomy" id="938405"/>
    <lineage>
        <taxon>Bacteria</taxon>
        <taxon>Pseudomonadati</taxon>
        <taxon>Pseudomonadota</taxon>
        <taxon>Alphaproteobacteria</taxon>
        <taxon>Acetobacterales</taxon>
        <taxon>Roseomonadaceae</taxon>
        <taxon>Belnapia</taxon>
    </lineage>
</organism>
<evidence type="ECO:0000256" key="2">
    <source>
        <dbReference type="ARBA" id="ARBA00022598"/>
    </source>
</evidence>
<dbReference type="SUPFAM" id="SSF51735">
    <property type="entry name" value="NAD(P)-binding Rossmann-fold domains"/>
    <property type="match status" value="1"/>
</dbReference>
<keyword evidence="3 6" id="KW-0547">Nucleotide-binding</keyword>
<dbReference type="Gene3D" id="3.30.1490.20">
    <property type="entry name" value="ATP-grasp fold, A domain"/>
    <property type="match status" value="1"/>
</dbReference>
<reference evidence="8 9" key="1">
    <citation type="submission" date="2016-10" db="EMBL/GenBank/DDBJ databases">
        <authorList>
            <person name="de Groot N.N."/>
        </authorList>
    </citation>
    <scope>NUCLEOTIDE SEQUENCE [LARGE SCALE GENOMIC DNA]</scope>
    <source>
        <strain evidence="8 9">CPCC 100156</strain>
    </source>
</reference>
<keyword evidence="4 6" id="KW-0067">ATP-binding</keyword>
<dbReference type="GO" id="GO:0016874">
    <property type="term" value="F:ligase activity"/>
    <property type="evidence" value="ECO:0007669"/>
    <property type="project" value="UniProtKB-KW"/>
</dbReference>
<dbReference type="GO" id="GO:0016740">
    <property type="term" value="F:transferase activity"/>
    <property type="evidence" value="ECO:0007669"/>
    <property type="project" value="UniProtKB-KW"/>
</dbReference>
<feature type="domain" description="ATP-grasp" evidence="7">
    <location>
        <begin position="515"/>
        <end position="552"/>
    </location>
</feature>
<dbReference type="InterPro" id="IPR036291">
    <property type="entry name" value="NAD(P)-bd_dom_sf"/>
</dbReference>
<dbReference type="SMART" id="SM00881">
    <property type="entry name" value="CoA_binding"/>
    <property type="match status" value="1"/>
</dbReference>
<evidence type="ECO:0000313" key="8">
    <source>
        <dbReference type="EMBL" id="SDE20304.1"/>
    </source>
</evidence>
<dbReference type="InterPro" id="IPR016102">
    <property type="entry name" value="Succinyl-CoA_synth-like"/>
</dbReference>
<dbReference type="InterPro" id="IPR011761">
    <property type="entry name" value="ATP-grasp"/>
</dbReference>
<dbReference type="Gene3D" id="3.40.50.720">
    <property type="entry name" value="NAD(P)-binding Rossmann-like Domain"/>
    <property type="match status" value="1"/>
</dbReference>
<keyword evidence="2" id="KW-0436">Ligase</keyword>
<sequence>MDDTEVGYVPGPRALFGQAELRRMMHPRSVAVVGASETPGSFGRRTIENLDIGFPGRILPVNPRYREMFGRPCYASLEDLPEPPDCVILTVPREHVEPLIERAAAIGAGGVMLYSSGYAEVGRPERVAAQRRLAEIAARTGLRILGPNCAGIANLALPAGLTFMPKFFEMRRVCGPVGLVSQSGALGYVVLQAMERGIGFSHYLTAGNSCDVDVCDLVNYLVEEERTRVIACMLEGVRDGARLLAAAQAALRAGKPLVVYKLGGSEISRQTAMSHTGTLVGADEAYRAALRRAGAVIVDHWEEVLETATLFARAGGPRCPGVGVMAPSGGAAVMAADEAERVGLSLPPPQPQTSARLEAVIPEFGSSANPSDITAESVKDVTMYGTCIRAFAEDPGYGAVVVPMMSVHLPGAVERAHYMAKLAPELPVPLCVVWLNEWLQGPGSEIYDGCENLPTFRTMARCITALARWNAYHAGRAELLRDDAPAAAPPGAAATARAVLAAAPPGRTLGERLSKEVLAAYGIPVTREVLARDVEAAVAAARGIGFPVALKADSPDIPHKTEAGVIRLGIGDEAALRAAHAAILAAAARVPGARVEGVLVQQMARPGAEMMVGARLDAQFGPLITCGFGGVAVEVTRDVATALAPVGAREAGAMIASLRGHRLLTGYRNLPAADTGALAEIVGRLSRLACDLADEIEEIDVNPVILGPGGALAVDALVVRRAAAGAP</sequence>
<dbReference type="Pfam" id="PF13607">
    <property type="entry name" value="Succ_CoA_lig"/>
    <property type="match status" value="1"/>
</dbReference>
<dbReference type="RefSeq" id="WP_090664809.1">
    <property type="nucleotide sequence ID" value="NZ_FMZX01000022.1"/>
</dbReference>
<protein>
    <submittedName>
        <fullName evidence="8">Acetyltransferase</fullName>
    </submittedName>
</protein>
<proteinExistence type="inferred from homology"/>
<dbReference type="EMBL" id="FMZX01000022">
    <property type="protein sequence ID" value="SDE20304.1"/>
    <property type="molecule type" value="Genomic_DNA"/>
</dbReference>
<evidence type="ECO:0000256" key="5">
    <source>
        <dbReference type="ARBA" id="ARBA00060888"/>
    </source>
</evidence>
<dbReference type="GO" id="GO:0046872">
    <property type="term" value="F:metal ion binding"/>
    <property type="evidence" value="ECO:0007669"/>
    <property type="project" value="InterPro"/>
</dbReference>
<dbReference type="GO" id="GO:0005524">
    <property type="term" value="F:ATP binding"/>
    <property type="evidence" value="ECO:0007669"/>
    <property type="project" value="UniProtKB-UniRule"/>
</dbReference>
<evidence type="ECO:0000256" key="4">
    <source>
        <dbReference type="ARBA" id="ARBA00022840"/>
    </source>
</evidence>
<evidence type="ECO:0000259" key="7">
    <source>
        <dbReference type="PROSITE" id="PS50975"/>
    </source>
</evidence>
<dbReference type="PANTHER" id="PTHR43334">
    <property type="entry name" value="ACETATE--COA LIGASE [ADP-FORMING]"/>
    <property type="match status" value="1"/>
</dbReference>
<dbReference type="PROSITE" id="PS50975">
    <property type="entry name" value="ATP_GRASP"/>
    <property type="match status" value="1"/>
</dbReference>
<dbReference type="Gene3D" id="3.40.50.261">
    <property type="entry name" value="Succinyl-CoA synthetase domains"/>
    <property type="match status" value="2"/>
</dbReference>
<keyword evidence="9" id="KW-1185">Reference proteome</keyword>
<dbReference type="PANTHER" id="PTHR43334:SF1">
    <property type="entry name" value="3-HYDROXYPROPIONATE--COA LIGASE [ADP-FORMING]"/>
    <property type="match status" value="1"/>
</dbReference>